<keyword evidence="4" id="KW-1185">Reference proteome</keyword>
<dbReference type="Gene3D" id="3.30.565.10">
    <property type="entry name" value="Histidine kinase-like ATPase, C-terminal domain"/>
    <property type="match status" value="1"/>
</dbReference>
<gene>
    <name evidence="3" type="ORF">SLUN_30355</name>
</gene>
<evidence type="ECO:0000313" key="4">
    <source>
        <dbReference type="Proteomes" id="UP000244201"/>
    </source>
</evidence>
<keyword evidence="1" id="KW-0418">Kinase</keyword>
<dbReference type="CDD" id="cd16936">
    <property type="entry name" value="HATPase_RsbW-like"/>
    <property type="match status" value="1"/>
</dbReference>
<proteinExistence type="predicted"/>
<dbReference type="InterPro" id="IPR036890">
    <property type="entry name" value="HATPase_C_sf"/>
</dbReference>
<dbReference type="PANTHER" id="PTHR35526:SF3">
    <property type="entry name" value="ANTI-SIGMA-F FACTOR RSBW"/>
    <property type="match status" value="1"/>
</dbReference>
<organism evidence="3 4">
    <name type="scientific">Streptomyces lunaelactis</name>
    <dbReference type="NCBI Taxonomy" id="1535768"/>
    <lineage>
        <taxon>Bacteria</taxon>
        <taxon>Bacillati</taxon>
        <taxon>Actinomycetota</taxon>
        <taxon>Actinomycetes</taxon>
        <taxon>Kitasatosporales</taxon>
        <taxon>Streptomycetaceae</taxon>
        <taxon>Streptomyces</taxon>
    </lineage>
</organism>
<dbReference type="Proteomes" id="UP000244201">
    <property type="component" value="Chromosome"/>
</dbReference>
<accession>A0A2R4TF45</accession>
<sequence>MTINEVDGPLIGRPAHGLAHLTRLVPRPYRGETRSQWFDRHPASVAAARSFTRDTLVEQPLEESETVELLVSELVTNAVRHGAGPILLSVTVRGTSLRCEVTDAHPAFPCPKAAGADDESGRGMQLLHELSHRCGVRPAHRGKTVWFELQAHGLAEASVPTPLSAPPLKCQSAIA</sequence>
<dbReference type="PANTHER" id="PTHR35526">
    <property type="entry name" value="ANTI-SIGMA-F FACTOR RSBW-RELATED"/>
    <property type="match status" value="1"/>
</dbReference>
<evidence type="ECO:0000256" key="1">
    <source>
        <dbReference type="ARBA" id="ARBA00022527"/>
    </source>
</evidence>
<keyword evidence="1" id="KW-0723">Serine/threonine-protein kinase</keyword>
<dbReference type="InterPro" id="IPR003594">
    <property type="entry name" value="HATPase_dom"/>
</dbReference>
<dbReference type="OrthoDB" id="3534907at2"/>
<dbReference type="AlphaFoldDB" id="A0A2R4TF45"/>
<dbReference type="EMBL" id="CP026304">
    <property type="protein sequence ID" value="AVZ77731.1"/>
    <property type="molecule type" value="Genomic_DNA"/>
</dbReference>
<evidence type="ECO:0000313" key="3">
    <source>
        <dbReference type="EMBL" id="AVZ77731.1"/>
    </source>
</evidence>
<reference evidence="3 4" key="1">
    <citation type="submission" date="2018-01" db="EMBL/GenBank/DDBJ databases">
        <title>Complete genome sequence of Streptomyces lunaelactis MM109T, a Ferroverdin A producer isolated from cave moonmilk deposits.</title>
        <authorList>
            <person name="Naome A."/>
            <person name="Martinet L."/>
            <person name="Maciejewska M."/>
            <person name="Anderssen S."/>
            <person name="Adam D."/>
            <person name="Tenconi E."/>
            <person name="Deflandre B."/>
            <person name="Arguelles-Arias A."/>
            <person name="Calusinska M."/>
            <person name="Copieters W."/>
            <person name="Karim L."/>
            <person name="Hanikenne M."/>
            <person name="Baurain D."/>
            <person name="van Wezel G."/>
            <person name="Smargiasso N."/>
            <person name="de Pauw E."/>
            <person name="Delfosse P."/>
            <person name="Rigali S."/>
        </authorList>
    </citation>
    <scope>NUCLEOTIDE SEQUENCE [LARGE SCALE GENOMIC DNA]</scope>
    <source>
        <strain evidence="3 4">MM109</strain>
    </source>
</reference>
<dbReference type="KEGG" id="slk:SLUN_30355"/>
<name>A0A2R4TF45_9ACTN</name>
<feature type="domain" description="Histidine kinase/HSP90-like ATPase" evidence="2">
    <location>
        <begin position="41"/>
        <end position="147"/>
    </location>
</feature>
<dbReference type="SUPFAM" id="SSF55874">
    <property type="entry name" value="ATPase domain of HSP90 chaperone/DNA topoisomerase II/histidine kinase"/>
    <property type="match status" value="1"/>
</dbReference>
<protein>
    <recommendedName>
        <fullName evidence="2">Histidine kinase/HSP90-like ATPase domain-containing protein</fullName>
    </recommendedName>
</protein>
<evidence type="ECO:0000259" key="2">
    <source>
        <dbReference type="Pfam" id="PF13581"/>
    </source>
</evidence>
<dbReference type="GO" id="GO:0004674">
    <property type="term" value="F:protein serine/threonine kinase activity"/>
    <property type="evidence" value="ECO:0007669"/>
    <property type="project" value="UniProtKB-KW"/>
</dbReference>
<dbReference type="InterPro" id="IPR050267">
    <property type="entry name" value="Anti-sigma-factor_SerPK"/>
</dbReference>
<dbReference type="Pfam" id="PF13581">
    <property type="entry name" value="HATPase_c_2"/>
    <property type="match status" value="1"/>
</dbReference>
<keyword evidence="1" id="KW-0808">Transferase</keyword>